<keyword evidence="2" id="KW-0732">Signal</keyword>
<evidence type="ECO:0000313" key="3">
    <source>
        <dbReference type="EMBL" id="MDO7841738.1"/>
    </source>
</evidence>
<dbReference type="RefSeq" id="WP_304560203.1">
    <property type="nucleotide sequence ID" value="NZ_JAUQSZ010000003.1"/>
</dbReference>
<evidence type="ECO:0000256" key="1">
    <source>
        <dbReference type="SAM" id="MobiDB-lite"/>
    </source>
</evidence>
<keyword evidence="4" id="KW-1185">Reference proteome</keyword>
<proteinExistence type="predicted"/>
<dbReference type="Pfam" id="PF06986">
    <property type="entry name" value="F_T4SS_TraN"/>
    <property type="match status" value="1"/>
</dbReference>
<organism evidence="3 4">
    <name type="scientific">Sphingomonas immobilis</name>
    <dbReference type="NCBI Taxonomy" id="3063997"/>
    <lineage>
        <taxon>Bacteria</taxon>
        <taxon>Pseudomonadati</taxon>
        <taxon>Pseudomonadota</taxon>
        <taxon>Alphaproteobacteria</taxon>
        <taxon>Sphingomonadales</taxon>
        <taxon>Sphingomonadaceae</taxon>
        <taxon>Sphingomonas</taxon>
    </lineage>
</organism>
<sequence>MRAPSLALLAGLGLLGLAVSAHAATAMPQRTLPTEIREPVEPTDPTGPSDPGSPSNKGGPSNPVTGQLCAADLNGNGDAADPGEIASCDRTQGGAPQCPIGRVACIADETGTYGCPIGPQYACMTPIGGGNPQCSSNACADPAITPFQETPPINDPGAPADGAVDAEGNCTANIEIFGGRGMRCRPPGIANTLSNCCKNKDRIIKDGMGSKFSSLSLKIQVIKGVFRGVSAAFQAFRAGATAGEAASAGFNAIIGVDPTSIAINLAINFLIEVLLQGCDQEDMETGMLRSSGMCHEVGAYCTVSFLGLCLQPARGNCCFNTKLGRIIQEQGRPQLKSFNGIGWGTPEHPVCRGFTPEEFQALDFSKIDLSEYYAEIEARAQTTIQLEMKDRVDAYLQIMH</sequence>
<name>A0ABT8ZVY4_9SPHN</name>
<dbReference type="InterPro" id="IPR014121">
    <property type="entry name" value="TraN_Ftype"/>
</dbReference>
<feature type="compositionally biased region" description="Low complexity" evidence="1">
    <location>
        <begin position="43"/>
        <end position="55"/>
    </location>
</feature>
<accession>A0ABT8ZVY4</accession>
<gene>
    <name evidence="3" type="primary">traN</name>
    <name evidence="3" type="ORF">Q5H94_05320</name>
</gene>
<feature type="region of interest" description="Disordered" evidence="1">
    <location>
        <begin position="28"/>
        <end position="76"/>
    </location>
</feature>
<dbReference type="Proteomes" id="UP001176468">
    <property type="component" value="Unassembled WGS sequence"/>
</dbReference>
<reference evidence="3" key="1">
    <citation type="submission" date="2023-07" db="EMBL/GenBank/DDBJ databases">
        <authorList>
            <person name="Kim M.K."/>
        </authorList>
    </citation>
    <scope>NUCLEOTIDE SEQUENCE</scope>
    <source>
        <strain evidence="3">CA1-15</strain>
    </source>
</reference>
<protein>
    <submittedName>
        <fullName evidence="3">Conjugal transfer protein TraN</fullName>
    </submittedName>
</protein>
<feature type="signal peptide" evidence="2">
    <location>
        <begin position="1"/>
        <end position="23"/>
    </location>
</feature>
<evidence type="ECO:0000313" key="4">
    <source>
        <dbReference type="Proteomes" id="UP001176468"/>
    </source>
</evidence>
<dbReference type="EMBL" id="JAUQSZ010000003">
    <property type="protein sequence ID" value="MDO7841738.1"/>
    <property type="molecule type" value="Genomic_DNA"/>
</dbReference>
<evidence type="ECO:0000256" key="2">
    <source>
        <dbReference type="SAM" id="SignalP"/>
    </source>
</evidence>
<feature type="compositionally biased region" description="Polar residues" evidence="1">
    <location>
        <begin position="56"/>
        <end position="65"/>
    </location>
</feature>
<feature type="chain" id="PRO_5046195215" evidence="2">
    <location>
        <begin position="24"/>
        <end position="400"/>
    </location>
</feature>
<comment type="caution">
    <text evidence="3">The sequence shown here is derived from an EMBL/GenBank/DDBJ whole genome shotgun (WGS) entry which is preliminary data.</text>
</comment>